<accession>A0A3G5AFF4</accession>
<protein>
    <submittedName>
        <fullName evidence="2">Uncharacterized protein</fullName>
    </submittedName>
</protein>
<keyword evidence="1" id="KW-0812">Transmembrane</keyword>
<reference evidence="2" key="1">
    <citation type="submission" date="2018-10" db="EMBL/GenBank/DDBJ databases">
        <title>Hidden diversity of soil giant viruses.</title>
        <authorList>
            <person name="Schulz F."/>
            <person name="Alteio L."/>
            <person name="Goudeau D."/>
            <person name="Ryan E.M."/>
            <person name="Malmstrom R.R."/>
            <person name="Blanchard J."/>
            <person name="Woyke T."/>
        </authorList>
    </citation>
    <scope>NUCLEOTIDE SEQUENCE</scope>
    <source>
        <strain evidence="2">SOV1</strain>
    </source>
</reference>
<keyword evidence="1" id="KW-0472">Membrane</keyword>
<organism evidence="2">
    <name type="scientific">Solivirus sp</name>
    <dbReference type="NCBI Taxonomy" id="2487772"/>
    <lineage>
        <taxon>Viruses</taxon>
        <taxon>Pithoviruses</taxon>
    </lineage>
</organism>
<evidence type="ECO:0000256" key="1">
    <source>
        <dbReference type="SAM" id="Phobius"/>
    </source>
</evidence>
<gene>
    <name evidence="2" type="ORF">Solivirus2_17</name>
</gene>
<name>A0A3G5AFF4_9VIRU</name>
<evidence type="ECO:0000313" key="2">
    <source>
        <dbReference type="EMBL" id="AYV85946.1"/>
    </source>
</evidence>
<keyword evidence="1" id="KW-1133">Transmembrane helix</keyword>
<feature type="transmembrane region" description="Helical" evidence="1">
    <location>
        <begin position="6"/>
        <end position="29"/>
    </location>
</feature>
<dbReference type="EMBL" id="MK072490">
    <property type="protein sequence ID" value="AYV85946.1"/>
    <property type="molecule type" value="Genomic_DNA"/>
</dbReference>
<sequence>MFSPIYFLTAIIFIIIVILIVLIVGKVIVSKTSFNPLLQQFLFENSLENGFCDSVQKAAGIPCTGSPVQGIRGQCNLYTTFSSSTNIVDTLTPTPLFNGACNDGFVESLQKNSRTCLAAECLGKDGRIYTNGQIEFLYVNCSTLPDCASKREAVIFNYFIDPITQKLTSKANCMVSSNNLNTQAALFEESCSTANQQLLTNNSQISPFPLLDETDLTGGYFLTSLRSTNQIDCLAPAANGLQTTTIPCSTLKQPQNWLYVPDLCSKFVTGCFPQQIVVRPTDADLSAIQAAIPLNDIDGQVAILSKYSTLSIFASSGAVLNFQLAPFASSFCTNYNSSGTVTDDTCVNRTGIIDALVFPSLF</sequence>
<proteinExistence type="predicted"/>